<proteinExistence type="predicted"/>
<evidence type="ECO:0000256" key="1">
    <source>
        <dbReference type="SAM" id="MobiDB-lite"/>
    </source>
</evidence>
<feature type="region of interest" description="Disordered" evidence="1">
    <location>
        <begin position="122"/>
        <end position="155"/>
    </location>
</feature>
<accession>A0ABQ9P9N0</accession>
<protein>
    <recommendedName>
        <fullName evidence="4">SH3 domain-containing protein</fullName>
    </recommendedName>
</protein>
<feature type="compositionally biased region" description="Polar residues" evidence="1">
    <location>
        <begin position="137"/>
        <end position="147"/>
    </location>
</feature>
<organism evidence="2 3">
    <name type="scientific">Colletotrichum limetticola</name>
    <dbReference type="NCBI Taxonomy" id="1209924"/>
    <lineage>
        <taxon>Eukaryota</taxon>
        <taxon>Fungi</taxon>
        <taxon>Dikarya</taxon>
        <taxon>Ascomycota</taxon>
        <taxon>Pezizomycotina</taxon>
        <taxon>Sordariomycetes</taxon>
        <taxon>Hypocreomycetidae</taxon>
        <taxon>Glomerellales</taxon>
        <taxon>Glomerellaceae</taxon>
        <taxon>Colletotrichum</taxon>
        <taxon>Colletotrichum acutatum species complex</taxon>
    </lineage>
</organism>
<evidence type="ECO:0008006" key="4">
    <source>
        <dbReference type="Google" id="ProtNLM"/>
    </source>
</evidence>
<sequence length="213" mass="24341">MTCYGSFVRFWAFDSQSALLTPFYPTEGDDGERTAYVDFKSHENDIMQALAYIKETPIPPSSLFEQPVAYDQPTEAASSQAYYAHNQGHHTEYVSSQSERQNTIASGFSFTDARLEATHDQPMEVDDESGDPVAEPTASTSQATGSKQGPAHKKVDIIKEEHSIRSTKYLFRKHKRGHVITTKIEDWDRIKVQDGKEAWYWKEDNKYWGYKPK</sequence>
<name>A0ABQ9P9N0_9PEZI</name>
<evidence type="ECO:0000313" key="2">
    <source>
        <dbReference type="EMBL" id="KAK0368798.1"/>
    </source>
</evidence>
<gene>
    <name evidence="2" type="ORF">CLIM01_13848</name>
</gene>
<evidence type="ECO:0000313" key="3">
    <source>
        <dbReference type="Proteomes" id="UP001169217"/>
    </source>
</evidence>
<keyword evidence="3" id="KW-1185">Reference proteome</keyword>
<reference evidence="2" key="1">
    <citation type="submission" date="2023-04" db="EMBL/GenBank/DDBJ databases">
        <title>Colletotrichum limetticola genome sequence.</title>
        <authorList>
            <person name="Baroncelli R."/>
        </authorList>
    </citation>
    <scope>NUCLEOTIDE SEQUENCE</scope>
    <source>
        <strain evidence="2">KLA-Anderson</strain>
    </source>
</reference>
<dbReference type="EMBL" id="JARUPT010000768">
    <property type="protein sequence ID" value="KAK0368798.1"/>
    <property type="molecule type" value="Genomic_DNA"/>
</dbReference>
<comment type="caution">
    <text evidence="2">The sequence shown here is derived from an EMBL/GenBank/DDBJ whole genome shotgun (WGS) entry which is preliminary data.</text>
</comment>
<dbReference type="Proteomes" id="UP001169217">
    <property type="component" value="Unassembled WGS sequence"/>
</dbReference>